<dbReference type="GO" id="GO:0006531">
    <property type="term" value="P:aspartate metabolic process"/>
    <property type="evidence" value="ECO:0007669"/>
    <property type="project" value="TreeGrafter"/>
</dbReference>
<evidence type="ECO:0000259" key="4">
    <source>
        <dbReference type="Pfam" id="PF10415"/>
    </source>
</evidence>
<dbReference type="NCBIfam" id="NF008909">
    <property type="entry name" value="PRK12273.1"/>
    <property type="match status" value="1"/>
</dbReference>
<dbReference type="FunFam" id="1.20.200.10:FF:000001">
    <property type="entry name" value="Fumarate hydratase, mitochondrial"/>
    <property type="match status" value="1"/>
</dbReference>
<dbReference type="GO" id="GO:0008797">
    <property type="term" value="F:aspartate ammonia-lyase activity"/>
    <property type="evidence" value="ECO:0007669"/>
    <property type="project" value="TreeGrafter"/>
</dbReference>
<dbReference type="Proteomes" id="UP000886381">
    <property type="component" value="Unassembled WGS sequence"/>
</dbReference>
<dbReference type="Pfam" id="PF00206">
    <property type="entry name" value="Lyase_1"/>
    <property type="match status" value="1"/>
</dbReference>
<dbReference type="InterPro" id="IPR018951">
    <property type="entry name" value="Fumarase_C_C"/>
</dbReference>
<evidence type="ECO:0000256" key="2">
    <source>
        <dbReference type="SAM" id="Coils"/>
    </source>
</evidence>
<evidence type="ECO:0000256" key="1">
    <source>
        <dbReference type="ARBA" id="ARBA00023239"/>
    </source>
</evidence>
<dbReference type="Gene3D" id="1.10.40.30">
    <property type="entry name" value="Fumarase/aspartase (C-terminal domain)"/>
    <property type="match status" value="1"/>
</dbReference>
<dbReference type="SUPFAM" id="SSF48557">
    <property type="entry name" value="L-aspartase-like"/>
    <property type="match status" value="1"/>
</dbReference>
<evidence type="ECO:0000313" key="5">
    <source>
        <dbReference type="EMBL" id="HDL60025.1"/>
    </source>
</evidence>
<dbReference type="PROSITE" id="PS00163">
    <property type="entry name" value="FUMARATE_LYASES"/>
    <property type="match status" value="1"/>
</dbReference>
<protein>
    <submittedName>
        <fullName evidence="5">Aspartate ammonia-lyase</fullName>
    </submittedName>
</protein>
<dbReference type="InterPro" id="IPR024083">
    <property type="entry name" value="Fumarase/histidase_N"/>
</dbReference>
<feature type="coiled-coil region" evidence="2">
    <location>
        <begin position="146"/>
        <end position="173"/>
    </location>
</feature>
<dbReference type="EMBL" id="DRDR01000047">
    <property type="protein sequence ID" value="HDL60025.1"/>
    <property type="molecule type" value="Genomic_DNA"/>
</dbReference>
<dbReference type="Gene3D" id="1.10.275.10">
    <property type="entry name" value="Fumarase/aspartase (N-terminal domain)"/>
    <property type="match status" value="1"/>
</dbReference>
<comment type="caution">
    <text evidence="5">The sequence shown here is derived from an EMBL/GenBank/DDBJ whole genome shotgun (WGS) entry which is preliminary data.</text>
</comment>
<dbReference type="PANTHER" id="PTHR42696">
    <property type="entry name" value="ASPARTATE AMMONIA-LYASE"/>
    <property type="match status" value="1"/>
</dbReference>
<organism evidence="5">
    <name type="scientific">candidate division WOR-3 bacterium</name>
    <dbReference type="NCBI Taxonomy" id="2052148"/>
    <lineage>
        <taxon>Bacteria</taxon>
        <taxon>Bacteria division WOR-3</taxon>
    </lineage>
</organism>
<dbReference type="InterPro" id="IPR022761">
    <property type="entry name" value="Fumarate_lyase_N"/>
</dbReference>
<reference evidence="5" key="1">
    <citation type="journal article" date="2020" name="mSystems">
        <title>Genome- and Community-Level Interaction Insights into Carbon Utilization and Element Cycling Functions of Hydrothermarchaeota in Hydrothermal Sediment.</title>
        <authorList>
            <person name="Zhou Z."/>
            <person name="Liu Y."/>
            <person name="Xu W."/>
            <person name="Pan J."/>
            <person name="Luo Z.H."/>
            <person name="Li M."/>
        </authorList>
    </citation>
    <scope>NUCLEOTIDE SEQUENCE [LARGE SCALE GENOMIC DNA]</scope>
    <source>
        <strain evidence="5">HyVt-28</strain>
    </source>
</reference>
<dbReference type="GO" id="GO:0006099">
    <property type="term" value="P:tricarboxylic acid cycle"/>
    <property type="evidence" value="ECO:0007669"/>
    <property type="project" value="InterPro"/>
</dbReference>
<name>A0A7V0Q677_UNCW3</name>
<feature type="domain" description="Fumarate lyase N-terminal" evidence="3">
    <location>
        <begin position="9"/>
        <end position="338"/>
    </location>
</feature>
<dbReference type="CDD" id="cd01357">
    <property type="entry name" value="Aspartase"/>
    <property type="match status" value="1"/>
</dbReference>
<sequence>MRIEKDGLGEKEIPDNAYYGIHTQRAIENFPISGYRLHPEFIKAFAQVKKACALVNTELGYMEEKIGKAIVQACNDLINGELHTQIKVDPLQGGAGTSTNMNFNEVIANRAIEILGGEKGNYEIVHPLHQVNMHQSTNDVYPTALKIATLNLLKRLEEEVAKLQEAFQIKEQEFKNVVKLGRTELQDAVPITLGMEFGAYAEAIARDRWRIFKARERIKIINLGGTAVGTGLGAARKYIFKVTEKLRELTGLNIARAENLVDATQNMDIFVEVSGMLKAYAANLFKIAGDLRLLGSGPHGGIAEIKIPPVQPGSSIMPGKVNPVILEAVQQVALKVIGNDNVITLVASLGQLELNQFIPLLAHSLLESLEILINTTKILRTKCVEFIEPDSEKCLEYVIKSKTIATVLVPILGYKKVEEIVKKAMKQRKGIKEILIEDKIMSDEQVEKLLSAKRMYKLGFTEDEYDEFKRN</sequence>
<keyword evidence="2" id="KW-0175">Coiled coil</keyword>
<dbReference type="Pfam" id="PF10415">
    <property type="entry name" value="FumaraseC_C"/>
    <property type="match status" value="1"/>
</dbReference>
<evidence type="ECO:0000259" key="3">
    <source>
        <dbReference type="Pfam" id="PF00206"/>
    </source>
</evidence>
<dbReference type="FunFam" id="1.10.275.10:FF:000001">
    <property type="entry name" value="Fumarate hydratase, mitochondrial"/>
    <property type="match status" value="1"/>
</dbReference>
<dbReference type="InterPro" id="IPR000362">
    <property type="entry name" value="Fumarate_lyase_fam"/>
</dbReference>
<accession>A0A7V0Q677</accession>
<proteinExistence type="predicted"/>
<gene>
    <name evidence="5" type="ORF">ENH14_01060</name>
</gene>
<dbReference type="GO" id="GO:0005829">
    <property type="term" value="C:cytosol"/>
    <property type="evidence" value="ECO:0007669"/>
    <property type="project" value="TreeGrafter"/>
</dbReference>
<keyword evidence="1" id="KW-0456">Lyase</keyword>
<dbReference type="PANTHER" id="PTHR42696:SF2">
    <property type="entry name" value="ASPARTATE AMMONIA-LYASE"/>
    <property type="match status" value="1"/>
</dbReference>
<dbReference type="InterPro" id="IPR008948">
    <property type="entry name" value="L-Aspartase-like"/>
</dbReference>
<dbReference type="Gene3D" id="1.20.200.10">
    <property type="entry name" value="Fumarase/aspartase (Central domain)"/>
    <property type="match status" value="1"/>
</dbReference>
<dbReference type="InterPro" id="IPR020557">
    <property type="entry name" value="Fumarate_lyase_CS"/>
</dbReference>
<dbReference type="InterPro" id="IPR051546">
    <property type="entry name" value="Aspartate_Ammonia-Lyase"/>
</dbReference>
<dbReference type="PRINTS" id="PR00149">
    <property type="entry name" value="FUMRATELYASE"/>
</dbReference>
<dbReference type="AlphaFoldDB" id="A0A7V0Q677"/>
<feature type="domain" description="Fumarase C C-terminal" evidence="4">
    <location>
        <begin position="404"/>
        <end position="456"/>
    </location>
</feature>